<dbReference type="Proteomes" id="UP001596524">
    <property type="component" value="Unassembled WGS sequence"/>
</dbReference>
<evidence type="ECO:0000259" key="4">
    <source>
        <dbReference type="Pfam" id="PF00440"/>
    </source>
</evidence>
<keyword evidence="6" id="KW-1185">Reference proteome</keyword>
<dbReference type="RefSeq" id="WP_255889095.1">
    <property type="nucleotide sequence ID" value="NZ_JAFMZM010000001.1"/>
</dbReference>
<evidence type="ECO:0000313" key="5">
    <source>
        <dbReference type="EMBL" id="MFC7362479.1"/>
    </source>
</evidence>
<sequence>MPSANAAANAPGSPQEWADAATDYVIRHGLIGLSLRPLAAALGTSDRMLIYRFGNKDSLVAEVLRTSNARATDYVSRLPGSEDPRAAVRDLWAAVSHPAVDGCHRLYVEAAALRLFGQEPYASVVREMNNEWRSAVVDHLTRSGLDGPAALRISILLDAAFVGLRLDLPLGDTDGTKDVGAAVADLAAAVSSLAEKHLDGQPG</sequence>
<protein>
    <submittedName>
        <fullName evidence="5">TetR/AcrR family transcriptional regulator</fullName>
    </submittedName>
</protein>
<keyword evidence="3" id="KW-0804">Transcription</keyword>
<dbReference type="Gene3D" id="1.10.357.10">
    <property type="entry name" value="Tetracycline Repressor, domain 2"/>
    <property type="match status" value="1"/>
</dbReference>
<keyword evidence="2" id="KW-0238">DNA-binding</keyword>
<evidence type="ECO:0000256" key="3">
    <source>
        <dbReference type="ARBA" id="ARBA00023163"/>
    </source>
</evidence>
<feature type="domain" description="HTH tetR-type" evidence="4">
    <location>
        <begin position="19"/>
        <end position="63"/>
    </location>
</feature>
<dbReference type="InterPro" id="IPR050109">
    <property type="entry name" value="HTH-type_TetR-like_transc_reg"/>
</dbReference>
<dbReference type="Pfam" id="PF00440">
    <property type="entry name" value="TetR_N"/>
    <property type="match status" value="1"/>
</dbReference>
<keyword evidence="1" id="KW-0805">Transcription regulation</keyword>
<dbReference type="InterPro" id="IPR009057">
    <property type="entry name" value="Homeodomain-like_sf"/>
</dbReference>
<name>A0ABW2N9D1_9ACTN</name>
<dbReference type="InterPro" id="IPR001647">
    <property type="entry name" value="HTH_TetR"/>
</dbReference>
<evidence type="ECO:0000313" key="6">
    <source>
        <dbReference type="Proteomes" id="UP001596524"/>
    </source>
</evidence>
<evidence type="ECO:0000256" key="2">
    <source>
        <dbReference type="ARBA" id="ARBA00023125"/>
    </source>
</evidence>
<accession>A0ABW2N9D1</accession>
<dbReference type="SUPFAM" id="SSF46689">
    <property type="entry name" value="Homeodomain-like"/>
    <property type="match status" value="1"/>
</dbReference>
<reference evidence="6" key="1">
    <citation type="journal article" date="2019" name="Int. J. Syst. Evol. Microbiol.">
        <title>The Global Catalogue of Microorganisms (GCM) 10K type strain sequencing project: providing services to taxonomists for standard genome sequencing and annotation.</title>
        <authorList>
            <consortium name="The Broad Institute Genomics Platform"/>
            <consortium name="The Broad Institute Genome Sequencing Center for Infectious Disease"/>
            <person name="Wu L."/>
            <person name="Ma J."/>
        </authorList>
    </citation>
    <scope>NUCLEOTIDE SEQUENCE [LARGE SCALE GENOMIC DNA]</scope>
    <source>
        <strain evidence="6">FCH27</strain>
    </source>
</reference>
<dbReference type="PANTHER" id="PTHR30055">
    <property type="entry name" value="HTH-TYPE TRANSCRIPTIONAL REGULATOR RUTR"/>
    <property type="match status" value="1"/>
</dbReference>
<comment type="caution">
    <text evidence="5">The sequence shown here is derived from an EMBL/GenBank/DDBJ whole genome shotgun (WGS) entry which is preliminary data.</text>
</comment>
<gene>
    <name evidence="5" type="ORF">ACFQO6_19575</name>
</gene>
<proteinExistence type="predicted"/>
<dbReference type="EMBL" id="JBHTCH010000025">
    <property type="protein sequence ID" value="MFC7362479.1"/>
    <property type="molecule type" value="Genomic_DNA"/>
</dbReference>
<dbReference type="PANTHER" id="PTHR30055:SF238">
    <property type="entry name" value="MYCOFACTOCIN BIOSYNTHESIS TRANSCRIPTIONAL REGULATOR MFTR-RELATED"/>
    <property type="match status" value="1"/>
</dbReference>
<evidence type="ECO:0000256" key="1">
    <source>
        <dbReference type="ARBA" id="ARBA00023015"/>
    </source>
</evidence>
<organism evidence="5 6">
    <name type="scientific">Nocardioides astragali</name>
    <dbReference type="NCBI Taxonomy" id="1776736"/>
    <lineage>
        <taxon>Bacteria</taxon>
        <taxon>Bacillati</taxon>
        <taxon>Actinomycetota</taxon>
        <taxon>Actinomycetes</taxon>
        <taxon>Propionibacteriales</taxon>
        <taxon>Nocardioidaceae</taxon>
        <taxon>Nocardioides</taxon>
    </lineage>
</organism>